<keyword evidence="4" id="KW-0501">Molybdenum cofactor biosynthesis</keyword>
<evidence type="ECO:0000256" key="1">
    <source>
        <dbReference type="ARBA" id="ARBA00001637"/>
    </source>
</evidence>
<evidence type="ECO:0000259" key="6">
    <source>
        <dbReference type="Pfam" id="PF01967"/>
    </source>
</evidence>
<evidence type="ECO:0000256" key="3">
    <source>
        <dbReference type="ARBA" id="ARBA00012575"/>
    </source>
</evidence>
<comment type="pathway">
    <text evidence="2">Cofactor biosynthesis; molybdopterin biosynthesis.</text>
</comment>
<dbReference type="NCBIfam" id="NF006870">
    <property type="entry name" value="PRK09364.1"/>
    <property type="match status" value="1"/>
</dbReference>
<dbReference type="InterPro" id="IPR036522">
    <property type="entry name" value="MoaC_sf"/>
</dbReference>
<dbReference type="EMBL" id="UINC01021301">
    <property type="protein sequence ID" value="SVA88557.1"/>
    <property type="molecule type" value="Genomic_DNA"/>
</dbReference>
<dbReference type="Pfam" id="PF01967">
    <property type="entry name" value="MoaC"/>
    <property type="match status" value="1"/>
</dbReference>
<dbReference type="Gene3D" id="3.30.70.640">
    <property type="entry name" value="Molybdopterin cofactor biosynthesis C (MoaC) domain"/>
    <property type="match status" value="1"/>
</dbReference>
<accession>A0A381ZII4</accession>
<dbReference type="InterPro" id="IPR050105">
    <property type="entry name" value="MoCo_biosynth_MoaA/MoaC"/>
</dbReference>
<dbReference type="InterPro" id="IPR023045">
    <property type="entry name" value="MoaC"/>
</dbReference>
<dbReference type="EC" id="4.6.1.17" evidence="3"/>
<dbReference type="GO" id="GO:0061799">
    <property type="term" value="F:cyclic pyranopterin monophosphate synthase activity"/>
    <property type="evidence" value="ECO:0007669"/>
    <property type="project" value="UniProtKB-EC"/>
</dbReference>
<dbReference type="UniPathway" id="UPA00344"/>
<evidence type="ECO:0000256" key="2">
    <source>
        <dbReference type="ARBA" id="ARBA00005046"/>
    </source>
</evidence>
<name>A0A381ZII4_9ZZZZ</name>
<dbReference type="CDD" id="cd01420">
    <property type="entry name" value="MoaC_PE"/>
    <property type="match status" value="1"/>
</dbReference>
<organism evidence="7">
    <name type="scientific">marine metagenome</name>
    <dbReference type="NCBI Taxonomy" id="408172"/>
    <lineage>
        <taxon>unclassified sequences</taxon>
        <taxon>metagenomes</taxon>
        <taxon>ecological metagenomes</taxon>
    </lineage>
</organism>
<dbReference type="InterPro" id="IPR047594">
    <property type="entry name" value="MoaC_bact/euk"/>
</dbReference>
<evidence type="ECO:0000256" key="4">
    <source>
        <dbReference type="ARBA" id="ARBA00023150"/>
    </source>
</evidence>
<keyword evidence="5" id="KW-0456">Lyase</keyword>
<proteinExistence type="inferred from homology"/>
<dbReference type="InterPro" id="IPR002820">
    <property type="entry name" value="Mopterin_CF_biosynth-C_dom"/>
</dbReference>
<dbReference type="PANTHER" id="PTHR22960">
    <property type="entry name" value="MOLYBDOPTERIN COFACTOR SYNTHESIS PROTEIN A"/>
    <property type="match status" value="1"/>
</dbReference>
<dbReference type="NCBIfam" id="TIGR00581">
    <property type="entry name" value="moaC"/>
    <property type="match status" value="1"/>
</dbReference>
<feature type="domain" description="Molybdopterin cofactor biosynthesis C (MoaC)" evidence="6">
    <location>
        <begin position="25"/>
        <end position="158"/>
    </location>
</feature>
<dbReference type="PANTHER" id="PTHR22960:SF29">
    <property type="entry name" value="CYCLIC PYRANOPTERIN MONOPHOSPHATE SYNTHASE"/>
    <property type="match status" value="1"/>
</dbReference>
<gene>
    <name evidence="7" type="ORF">METZ01_LOCUS141411</name>
</gene>
<dbReference type="GO" id="GO:0006777">
    <property type="term" value="P:Mo-molybdopterin cofactor biosynthetic process"/>
    <property type="evidence" value="ECO:0007669"/>
    <property type="project" value="UniProtKB-KW"/>
</dbReference>
<sequence length="167" mass="17522">MADPEDVGHGGSTFTHLDEAGSARMVDVGAKESTRRRAVARARIEMSPETAAALAGGSVPKGDVLAVARVAGIQAAKRTSELVPLCHPLMLSSVSVDLEGEESHVAVEATVETVERTGVEMEALTACSVAALTVYDMCKALDRAMVITDVALWEKDGGRSGSWRRAT</sequence>
<protein>
    <recommendedName>
        <fullName evidence="3">cyclic pyranopterin monophosphate synthase</fullName>
        <ecNumber evidence="3">4.6.1.17</ecNumber>
    </recommendedName>
</protein>
<dbReference type="HAMAP" id="MF_01224_B">
    <property type="entry name" value="MoaC_B"/>
    <property type="match status" value="1"/>
</dbReference>
<reference evidence="7" key="1">
    <citation type="submission" date="2018-05" db="EMBL/GenBank/DDBJ databases">
        <authorList>
            <person name="Lanie J.A."/>
            <person name="Ng W.-L."/>
            <person name="Kazmierczak K.M."/>
            <person name="Andrzejewski T.M."/>
            <person name="Davidsen T.M."/>
            <person name="Wayne K.J."/>
            <person name="Tettelin H."/>
            <person name="Glass J.I."/>
            <person name="Rusch D."/>
            <person name="Podicherti R."/>
            <person name="Tsui H.-C.T."/>
            <person name="Winkler M.E."/>
        </authorList>
    </citation>
    <scope>NUCLEOTIDE SEQUENCE</scope>
</reference>
<dbReference type="SUPFAM" id="SSF55040">
    <property type="entry name" value="Molybdenum cofactor biosynthesis protein C, MoaC"/>
    <property type="match status" value="1"/>
</dbReference>
<comment type="catalytic activity">
    <reaction evidence="1">
        <text>(8S)-3',8-cyclo-7,8-dihydroguanosine 5'-triphosphate = cyclic pyranopterin phosphate + diphosphate</text>
        <dbReference type="Rhea" id="RHEA:49580"/>
        <dbReference type="ChEBI" id="CHEBI:33019"/>
        <dbReference type="ChEBI" id="CHEBI:59648"/>
        <dbReference type="ChEBI" id="CHEBI:131766"/>
        <dbReference type="EC" id="4.6.1.17"/>
    </reaction>
</comment>
<evidence type="ECO:0000256" key="5">
    <source>
        <dbReference type="ARBA" id="ARBA00023239"/>
    </source>
</evidence>
<dbReference type="AlphaFoldDB" id="A0A381ZII4"/>
<evidence type="ECO:0000313" key="7">
    <source>
        <dbReference type="EMBL" id="SVA88557.1"/>
    </source>
</evidence>